<dbReference type="EMBL" id="BPLR01018986">
    <property type="protein sequence ID" value="GIZ03703.1"/>
    <property type="molecule type" value="Genomic_DNA"/>
</dbReference>
<organism evidence="1 2">
    <name type="scientific">Caerostris extrusa</name>
    <name type="common">Bark spider</name>
    <name type="synonym">Caerostris bankana</name>
    <dbReference type="NCBI Taxonomy" id="172846"/>
    <lineage>
        <taxon>Eukaryota</taxon>
        <taxon>Metazoa</taxon>
        <taxon>Ecdysozoa</taxon>
        <taxon>Arthropoda</taxon>
        <taxon>Chelicerata</taxon>
        <taxon>Arachnida</taxon>
        <taxon>Araneae</taxon>
        <taxon>Araneomorphae</taxon>
        <taxon>Entelegynae</taxon>
        <taxon>Araneoidea</taxon>
        <taxon>Araneidae</taxon>
        <taxon>Caerostris</taxon>
    </lineage>
</organism>
<evidence type="ECO:0000313" key="2">
    <source>
        <dbReference type="Proteomes" id="UP001054945"/>
    </source>
</evidence>
<accession>A0AAV4Y8P1</accession>
<comment type="caution">
    <text evidence="1">The sequence shown here is derived from an EMBL/GenBank/DDBJ whole genome shotgun (WGS) entry which is preliminary data.</text>
</comment>
<dbReference type="Proteomes" id="UP001054945">
    <property type="component" value="Unassembled WGS sequence"/>
</dbReference>
<name>A0AAV4Y8P1_CAEEX</name>
<dbReference type="AlphaFoldDB" id="A0AAV4Y8P1"/>
<keyword evidence="2" id="KW-1185">Reference proteome</keyword>
<reference evidence="1 2" key="1">
    <citation type="submission" date="2021-06" db="EMBL/GenBank/DDBJ databases">
        <title>Caerostris extrusa draft genome.</title>
        <authorList>
            <person name="Kono N."/>
            <person name="Arakawa K."/>
        </authorList>
    </citation>
    <scope>NUCLEOTIDE SEQUENCE [LARGE SCALE GENOMIC DNA]</scope>
</reference>
<evidence type="ECO:0000313" key="1">
    <source>
        <dbReference type="EMBL" id="GIZ03703.1"/>
    </source>
</evidence>
<proteinExistence type="predicted"/>
<gene>
    <name evidence="1" type="ORF">CEXT_159641</name>
</gene>
<sequence>MEWRGNTNPFSQVNCNVVNELFQFLVINMNIEKPSPLKLLLKSGQLQNLVLDGVDFTARQWKSLMTILLEEADSCRNIRYILLPENFQNNKNSYLERLIEKCPLLQRLDVATFSICQH</sequence>
<protein>
    <submittedName>
        <fullName evidence="1">Uncharacterized protein</fullName>
    </submittedName>
</protein>